<accession>A0ACC5R6J7</accession>
<protein>
    <submittedName>
        <fullName evidence="1">Tail protein X</fullName>
    </submittedName>
</protein>
<evidence type="ECO:0000313" key="1">
    <source>
        <dbReference type="EMBL" id="MBK1868243.1"/>
    </source>
</evidence>
<comment type="caution">
    <text evidence="1">The sequence shown here is derived from an EMBL/GenBank/DDBJ whole genome shotgun (WGS) entry which is preliminary data.</text>
</comment>
<keyword evidence="2" id="KW-1185">Reference proteome</keyword>
<evidence type="ECO:0000313" key="2">
    <source>
        <dbReference type="Proteomes" id="UP000616151"/>
    </source>
</evidence>
<sequence length="69" mass="7702">MAVIYRTKQGDMIDLICFRHYGRSSGAVEVVLEANRDLSQQPAVLPLGIEITLPDISPIPTPQPVRLWD</sequence>
<organism evidence="1 2">
    <name type="scientific">Taklimakanibacter albus</name>
    <dbReference type="NCBI Taxonomy" id="2800327"/>
    <lineage>
        <taxon>Bacteria</taxon>
        <taxon>Pseudomonadati</taxon>
        <taxon>Pseudomonadota</taxon>
        <taxon>Alphaproteobacteria</taxon>
        <taxon>Hyphomicrobiales</taxon>
        <taxon>Aestuariivirgaceae</taxon>
        <taxon>Taklimakanibacter</taxon>
    </lineage>
</organism>
<reference evidence="1" key="1">
    <citation type="submission" date="2021-01" db="EMBL/GenBank/DDBJ databases">
        <authorList>
            <person name="Sun Q."/>
        </authorList>
    </citation>
    <scope>NUCLEOTIDE SEQUENCE</scope>
    <source>
        <strain evidence="1">YIM B02566</strain>
    </source>
</reference>
<name>A0ACC5R6J7_9HYPH</name>
<proteinExistence type="predicted"/>
<gene>
    <name evidence="1" type="ORF">JHL16_17960</name>
</gene>
<dbReference type="Proteomes" id="UP000616151">
    <property type="component" value="Unassembled WGS sequence"/>
</dbReference>
<dbReference type="EMBL" id="JAENHL010000007">
    <property type="protein sequence ID" value="MBK1868243.1"/>
    <property type="molecule type" value="Genomic_DNA"/>
</dbReference>